<protein>
    <submittedName>
        <fullName evidence="3">YXWGXW repeat-containing protein</fullName>
    </submittedName>
</protein>
<sequence length="127" mass="15265">MLKKIVLIACCSLTLMSGVSTIASAQDLSVVMRFGPPEPRTEYRPRARNGYTWADGHWESRGRRHTWVKGYWLRNQRGYNYEQARWEQDGNQWRMHRGKWQRNQSDRDHDGIKDRNDRQPNNPRRHE</sequence>
<organism evidence="3 4">
    <name type="scientific">Undibacterium seohonense</name>
    <dbReference type="NCBI Taxonomy" id="1344950"/>
    <lineage>
        <taxon>Bacteria</taxon>
        <taxon>Pseudomonadati</taxon>
        <taxon>Pseudomonadota</taxon>
        <taxon>Betaproteobacteria</taxon>
        <taxon>Burkholderiales</taxon>
        <taxon>Oxalobacteraceae</taxon>
        <taxon>Undibacterium</taxon>
    </lineage>
</organism>
<dbReference type="EMBL" id="JACOFW010000003">
    <property type="protein sequence ID" value="MBC3806550.1"/>
    <property type="molecule type" value="Genomic_DNA"/>
</dbReference>
<feature type="chain" id="PRO_5045046175" evidence="2">
    <location>
        <begin position="26"/>
        <end position="127"/>
    </location>
</feature>
<evidence type="ECO:0000313" key="3">
    <source>
        <dbReference type="EMBL" id="MBC3806550.1"/>
    </source>
</evidence>
<accession>A0ABR6X127</accession>
<dbReference type="Pfam" id="PF12779">
    <property type="entry name" value="WXXGXW"/>
    <property type="match status" value="2"/>
</dbReference>
<reference evidence="3 4" key="1">
    <citation type="submission" date="2020-08" db="EMBL/GenBank/DDBJ databases">
        <title>Novel species isolated from subtropical streams in China.</title>
        <authorList>
            <person name="Lu H."/>
        </authorList>
    </citation>
    <scope>NUCLEOTIDE SEQUENCE [LARGE SCALE GENOMIC DNA]</scope>
    <source>
        <strain evidence="3 4">KACC 16656</strain>
    </source>
</reference>
<gene>
    <name evidence="3" type="ORF">H8K52_04195</name>
</gene>
<dbReference type="Proteomes" id="UP000648257">
    <property type="component" value="Unassembled WGS sequence"/>
</dbReference>
<feature type="signal peptide" evidence="2">
    <location>
        <begin position="1"/>
        <end position="25"/>
    </location>
</feature>
<evidence type="ECO:0000256" key="1">
    <source>
        <dbReference type="SAM" id="MobiDB-lite"/>
    </source>
</evidence>
<comment type="caution">
    <text evidence="3">The sequence shown here is derived from an EMBL/GenBank/DDBJ whole genome shotgun (WGS) entry which is preliminary data.</text>
</comment>
<dbReference type="RefSeq" id="WP_186921639.1">
    <property type="nucleotide sequence ID" value="NZ_JACOFW010000003.1"/>
</dbReference>
<evidence type="ECO:0000313" key="4">
    <source>
        <dbReference type="Proteomes" id="UP000648257"/>
    </source>
</evidence>
<evidence type="ECO:0000256" key="2">
    <source>
        <dbReference type="SAM" id="SignalP"/>
    </source>
</evidence>
<keyword evidence="2" id="KW-0732">Signal</keyword>
<feature type="compositionally biased region" description="Basic and acidic residues" evidence="1">
    <location>
        <begin position="104"/>
        <end position="118"/>
    </location>
</feature>
<name>A0ABR6X127_9BURK</name>
<keyword evidence="4" id="KW-1185">Reference proteome</keyword>
<feature type="region of interest" description="Disordered" evidence="1">
    <location>
        <begin position="92"/>
        <end position="127"/>
    </location>
</feature>
<dbReference type="InterPro" id="IPR024447">
    <property type="entry name" value="YXWGXW_rpt"/>
</dbReference>
<proteinExistence type="predicted"/>